<evidence type="ECO:0000313" key="6">
    <source>
        <dbReference type="Proteomes" id="UP000187203"/>
    </source>
</evidence>
<dbReference type="InterPro" id="IPR001005">
    <property type="entry name" value="SANT/Myb"/>
</dbReference>
<gene>
    <name evidence="5" type="ORF">COLO4_37132</name>
</gene>
<dbReference type="InterPro" id="IPR009057">
    <property type="entry name" value="Homeodomain-like_sf"/>
</dbReference>
<dbReference type="PROSITE" id="PS51294">
    <property type="entry name" value="HTH_MYB"/>
    <property type="match status" value="1"/>
</dbReference>
<comment type="caution">
    <text evidence="5">The sequence shown here is derived from an EMBL/GenBank/DDBJ whole genome shotgun (WGS) entry which is preliminary data.</text>
</comment>
<evidence type="ECO:0000259" key="3">
    <source>
        <dbReference type="PROSITE" id="PS50090"/>
    </source>
</evidence>
<accession>A0A1R3G377</accession>
<dbReference type="PROSITE" id="PS50090">
    <property type="entry name" value="MYB_LIKE"/>
    <property type="match status" value="1"/>
</dbReference>
<comment type="subcellular location">
    <subcellularLocation>
        <location evidence="1">Nucleus</location>
    </subcellularLocation>
</comment>
<dbReference type="InterPro" id="IPR017930">
    <property type="entry name" value="Myb_dom"/>
</dbReference>
<dbReference type="CDD" id="cd00167">
    <property type="entry name" value="SANT"/>
    <property type="match status" value="1"/>
</dbReference>
<organism evidence="5 6">
    <name type="scientific">Corchorus olitorius</name>
    <dbReference type="NCBI Taxonomy" id="93759"/>
    <lineage>
        <taxon>Eukaryota</taxon>
        <taxon>Viridiplantae</taxon>
        <taxon>Streptophyta</taxon>
        <taxon>Embryophyta</taxon>
        <taxon>Tracheophyta</taxon>
        <taxon>Spermatophyta</taxon>
        <taxon>Magnoliopsida</taxon>
        <taxon>eudicotyledons</taxon>
        <taxon>Gunneridae</taxon>
        <taxon>Pentapetalae</taxon>
        <taxon>rosids</taxon>
        <taxon>malvids</taxon>
        <taxon>Malvales</taxon>
        <taxon>Malvaceae</taxon>
        <taxon>Grewioideae</taxon>
        <taxon>Apeibeae</taxon>
        <taxon>Corchorus</taxon>
    </lineage>
</organism>
<evidence type="ECO:0000256" key="1">
    <source>
        <dbReference type="ARBA" id="ARBA00004123"/>
    </source>
</evidence>
<evidence type="ECO:0000256" key="2">
    <source>
        <dbReference type="ARBA" id="ARBA00023242"/>
    </source>
</evidence>
<dbReference type="Pfam" id="PF00249">
    <property type="entry name" value="Myb_DNA-binding"/>
    <property type="match status" value="1"/>
</dbReference>
<dbReference type="Gene3D" id="1.10.10.60">
    <property type="entry name" value="Homeodomain-like"/>
    <property type="match status" value="1"/>
</dbReference>
<reference evidence="6" key="1">
    <citation type="submission" date="2013-09" db="EMBL/GenBank/DDBJ databases">
        <title>Corchorus olitorius genome sequencing.</title>
        <authorList>
            <person name="Alam M."/>
            <person name="Haque M.S."/>
            <person name="Islam M.S."/>
            <person name="Emdad E.M."/>
            <person name="Islam M.M."/>
            <person name="Ahmed B."/>
            <person name="Halim A."/>
            <person name="Hossen Q.M.M."/>
            <person name="Hossain M.Z."/>
            <person name="Ahmed R."/>
            <person name="Khan M.M."/>
            <person name="Islam R."/>
            <person name="Rashid M.M."/>
            <person name="Khan S.A."/>
            <person name="Rahman M.S."/>
            <person name="Alam M."/>
            <person name="Yahiya A.S."/>
            <person name="Khan M.S."/>
            <person name="Azam M.S."/>
            <person name="Haque T."/>
            <person name="Lashkar M.Z.H."/>
            <person name="Akhand A.I."/>
            <person name="Morshed G."/>
            <person name="Roy S."/>
            <person name="Uddin K.S."/>
            <person name="Rabeya T."/>
            <person name="Hossain A.S."/>
            <person name="Chowdhury A."/>
            <person name="Snigdha A.R."/>
            <person name="Mortoza M.S."/>
            <person name="Matin S.A."/>
            <person name="Hoque S.M.E."/>
            <person name="Islam M.K."/>
            <person name="Roy D.K."/>
            <person name="Haider R."/>
            <person name="Moosa M.M."/>
            <person name="Elias S.M."/>
            <person name="Hasan A.M."/>
            <person name="Jahan S."/>
            <person name="Shafiuddin M."/>
            <person name="Mahmood N."/>
            <person name="Shommy N.S."/>
        </authorList>
    </citation>
    <scope>NUCLEOTIDE SEQUENCE [LARGE SCALE GENOMIC DNA]</scope>
    <source>
        <strain evidence="6">cv. O-4</strain>
    </source>
</reference>
<feature type="domain" description="HTH myb-type" evidence="4">
    <location>
        <begin position="12"/>
        <end position="46"/>
    </location>
</feature>
<dbReference type="Proteomes" id="UP000187203">
    <property type="component" value="Unassembled WGS sequence"/>
</dbReference>
<name>A0A1R3G377_9ROSI</name>
<dbReference type="OrthoDB" id="2143914at2759"/>
<feature type="domain" description="Myb-like" evidence="3">
    <location>
        <begin position="12"/>
        <end position="65"/>
    </location>
</feature>
<dbReference type="SUPFAM" id="SSF46689">
    <property type="entry name" value="Homeodomain-like"/>
    <property type="match status" value="1"/>
</dbReference>
<dbReference type="GO" id="GO:0005634">
    <property type="term" value="C:nucleus"/>
    <property type="evidence" value="ECO:0007669"/>
    <property type="project" value="UniProtKB-SubCell"/>
</dbReference>
<sequence length="108" mass="12501">MAPTKKDGGVSKRVLSKGAWTTEEDRKLAEYIEIHGPKRWKTIATKSEETSTSETLPQKTWETASQQMEEEVENIFDVNEFFDFSTQGCFGLEWVNKFLQLEHQDENP</sequence>
<evidence type="ECO:0000259" key="4">
    <source>
        <dbReference type="PROSITE" id="PS51294"/>
    </source>
</evidence>
<protein>
    <submittedName>
        <fullName evidence="5">Uncharacterized protein</fullName>
    </submittedName>
</protein>
<dbReference type="EMBL" id="AWUE01023842">
    <property type="protein sequence ID" value="OMO52523.1"/>
    <property type="molecule type" value="Genomic_DNA"/>
</dbReference>
<keyword evidence="2" id="KW-0539">Nucleus</keyword>
<dbReference type="STRING" id="93759.A0A1R3G377"/>
<dbReference type="AlphaFoldDB" id="A0A1R3G377"/>
<proteinExistence type="predicted"/>
<evidence type="ECO:0000313" key="5">
    <source>
        <dbReference type="EMBL" id="OMO52523.1"/>
    </source>
</evidence>
<keyword evidence="6" id="KW-1185">Reference proteome</keyword>